<dbReference type="GO" id="GO:0008168">
    <property type="term" value="F:methyltransferase activity"/>
    <property type="evidence" value="ECO:0007669"/>
    <property type="project" value="UniProtKB-KW"/>
</dbReference>
<gene>
    <name evidence="3" type="ORF">IV36_GL000042</name>
</gene>
<proteinExistence type="predicted"/>
<organism evidence="3 4">
    <name type="scientific">Liquorilactobacillus mali</name>
    <dbReference type="NCBI Taxonomy" id="1618"/>
    <lineage>
        <taxon>Bacteria</taxon>
        <taxon>Bacillati</taxon>
        <taxon>Bacillota</taxon>
        <taxon>Bacilli</taxon>
        <taxon>Lactobacillales</taxon>
        <taxon>Lactobacillaceae</taxon>
        <taxon>Liquorilactobacillus</taxon>
    </lineage>
</organism>
<dbReference type="RefSeq" id="WP_056990173.1">
    <property type="nucleotide sequence ID" value="NZ_JATAAJ010000001.1"/>
</dbReference>
<dbReference type="PANTHER" id="PTHR43861">
    <property type="entry name" value="TRANS-ACONITATE 2-METHYLTRANSFERASE-RELATED"/>
    <property type="match status" value="1"/>
</dbReference>
<dbReference type="GO" id="GO:0032259">
    <property type="term" value="P:methylation"/>
    <property type="evidence" value="ECO:0007669"/>
    <property type="project" value="UniProtKB-KW"/>
</dbReference>
<dbReference type="AlphaFoldDB" id="A0A0R2G156"/>
<dbReference type="Gene3D" id="3.40.50.150">
    <property type="entry name" value="Vaccinia Virus protein VP39"/>
    <property type="match status" value="1"/>
</dbReference>
<protein>
    <submittedName>
        <fullName evidence="3">SAM-dependent methyltransferase</fullName>
    </submittedName>
</protein>
<comment type="caution">
    <text evidence="3">The sequence shown here is derived from an EMBL/GenBank/DDBJ whole genome shotgun (WGS) entry which is preliminary data.</text>
</comment>
<keyword evidence="3" id="KW-0489">Methyltransferase</keyword>
<dbReference type="Proteomes" id="UP000051727">
    <property type="component" value="Unassembled WGS sequence"/>
</dbReference>
<feature type="domain" description="Methyltransferase" evidence="2">
    <location>
        <begin position="38"/>
        <end position="132"/>
    </location>
</feature>
<evidence type="ECO:0000313" key="4">
    <source>
        <dbReference type="Proteomes" id="UP000051727"/>
    </source>
</evidence>
<dbReference type="STRING" id="1618.IV36_GL000042"/>
<dbReference type="InterPro" id="IPR029063">
    <property type="entry name" value="SAM-dependent_MTases_sf"/>
</dbReference>
<dbReference type="InterPro" id="IPR041698">
    <property type="entry name" value="Methyltransf_25"/>
</dbReference>
<reference evidence="3 4" key="1">
    <citation type="journal article" date="2015" name="Genome Announc.">
        <title>Expanding the biotechnology potential of lactobacilli through comparative genomics of 213 strains and associated genera.</title>
        <authorList>
            <person name="Sun Z."/>
            <person name="Harris H.M."/>
            <person name="McCann A."/>
            <person name="Guo C."/>
            <person name="Argimon S."/>
            <person name="Zhang W."/>
            <person name="Yang X."/>
            <person name="Jeffery I.B."/>
            <person name="Cooney J.C."/>
            <person name="Kagawa T.F."/>
            <person name="Liu W."/>
            <person name="Song Y."/>
            <person name="Salvetti E."/>
            <person name="Wrobel A."/>
            <person name="Rasinkangas P."/>
            <person name="Parkhill J."/>
            <person name="Rea M.C."/>
            <person name="O'Sullivan O."/>
            <person name="Ritari J."/>
            <person name="Douillard F.P."/>
            <person name="Paul Ross R."/>
            <person name="Yang R."/>
            <person name="Briner A.E."/>
            <person name="Felis G.E."/>
            <person name="de Vos W.M."/>
            <person name="Barrangou R."/>
            <person name="Klaenhammer T.R."/>
            <person name="Caufield P.W."/>
            <person name="Cui Y."/>
            <person name="Zhang H."/>
            <person name="O'Toole P.W."/>
        </authorList>
    </citation>
    <scope>NUCLEOTIDE SEQUENCE [LARGE SCALE GENOMIC DNA]</scope>
    <source>
        <strain evidence="3 4">ATCC 27304</strain>
    </source>
</reference>
<evidence type="ECO:0000256" key="1">
    <source>
        <dbReference type="ARBA" id="ARBA00022679"/>
    </source>
</evidence>
<dbReference type="Pfam" id="PF13649">
    <property type="entry name" value="Methyltransf_25"/>
    <property type="match status" value="1"/>
</dbReference>
<sequence length="245" mass="27949">MIYSTFAQIYDELMDPEIYDNWAKLVDTVTDRQHKKLLDLACGAGRLAVILAKNEYQVTGVDLSEEMLALAEARAREEEVKLELLGANMTDLSGLENFDIVTCGLDSLCYLADEGELSQTFQEVAGHLNEDGVFIFDVISPYQTDVVYPGYMYNYTTQEQAFLWESFAGEVSHSVIHDLTFFVANKDRTSYQRYEETHYERTYDLNVYLELLAEAGFDKVKATADYGNGKIDDKTTRFFFVCHKA</sequence>
<keyword evidence="1 3" id="KW-0808">Transferase</keyword>
<dbReference type="PATRIC" id="fig|1618.3.peg.42"/>
<evidence type="ECO:0000313" key="3">
    <source>
        <dbReference type="EMBL" id="KRN34248.1"/>
    </source>
</evidence>
<accession>A0A0R2G156</accession>
<dbReference type="SUPFAM" id="SSF53335">
    <property type="entry name" value="S-adenosyl-L-methionine-dependent methyltransferases"/>
    <property type="match status" value="1"/>
</dbReference>
<dbReference type="CDD" id="cd02440">
    <property type="entry name" value="AdoMet_MTases"/>
    <property type="match status" value="1"/>
</dbReference>
<evidence type="ECO:0000259" key="2">
    <source>
        <dbReference type="Pfam" id="PF13649"/>
    </source>
</evidence>
<name>A0A0R2G156_9LACO</name>
<dbReference type="EMBL" id="JQAR01000001">
    <property type="protein sequence ID" value="KRN34248.1"/>
    <property type="molecule type" value="Genomic_DNA"/>
</dbReference>
<dbReference type="OrthoDB" id="9811589at2"/>
<dbReference type="Gene3D" id="2.20.25.110">
    <property type="entry name" value="S-adenosyl-L-methionine-dependent methyltransferases"/>
    <property type="match status" value="1"/>
</dbReference>